<dbReference type="Pfam" id="PF00237">
    <property type="entry name" value="Ribosomal_L22"/>
    <property type="match status" value="2"/>
</dbReference>
<accession>A0A2T2NQU8</accession>
<evidence type="ECO:0000256" key="1">
    <source>
        <dbReference type="ARBA" id="ARBA00009451"/>
    </source>
</evidence>
<dbReference type="STRING" id="1448308.A0A2T2NQU8"/>
<proteinExistence type="inferred from homology"/>
<keyword evidence="7" id="KW-1185">Reference proteome</keyword>
<evidence type="ECO:0000256" key="3">
    <source>
        <dbReference type="ARBA" id="ARBA00023274"/>
    </source>
</evidence>
<dbReference type="OrthoDB" id="416470at2759"/>
<dbReference type="GO" id="GO:0006412">
    <property type="term" value="P:translation"/>
    <property type="evidence" value="ECO:0007669"/>
    <property type="project" value="InterPro"/>
</dbReference>
<evidence type="ECO:0000313" key="6">
    <source>
        <dbReference type="EMBL" id="PSN67749.1"/>
    </source>
</evidence>
<protein>
    <submittedName>
        <fullName evidence="6">Ribosomal protein L22</fullName>
    </submittedName>
</protein>
<keyword evidence="3 4" id="KW-0687">Ribonucleoprotein</keyword>
<dbReference type="SUPFAM" id="SSF54843">
    <property type="entry name" value="Ribosomal protein L22"/>
    <property type="match status" value="1"/>
</dbReference>
<feature type="region of interest" description="Disordered" evidence="5">
    <location>
        <begin position="56"/>
        <end position="76"/>
    </location>
</feature>
<dbReference type="GO" id="GO:0015934">
    <property type="term" value="C:large ribosomal subunit"/>
    <property type="evidence" value="ECO:0007669"/>
    <property type="project" value="InterPro"/>
</dbReference>
<name>A0A2T2NQU8_CORCC</name>
<dbReference type="Proteomes" id="UP000240883">
    <property type="component" value="Unassembled WGS sequence"/>
</dbReference>
<dbReference type="PANTHER" id="PTHR13501:SF10">
    <property type="entry name" value="LARGE RIBOSOMAL SUBUNIT PROTEIN UL22M"/>
    <property type="match status" value="1"/>
</dbReference>
<dbReference type="InterPro" id="IPR036394">
    <property type="entry name" value="Ribosomal_uL22_sf"/>
</dbReference>
<dbReference type="AlphaFoldDB" id="A0A2T2NQU8"/>
<reference evidence="6 7" key="1">
    <citation type="journal article" date="2018" name="Front. Microbiol.">
        <title>Genome-Wide Analysis of Corynespora cassiicola Leaf Fall Disease Putative Effectors.</title>
        <authorList>
            <person name="Lopez D."/>
            <person name="Ribeiro S."/>
            <person name="Label P."/>
            <person name="Fumanal B."/>
            <person name="Venisse J.S."/>
            <person name="Kohler A."/>
            <person name="de Oliveira R.R."/>
            <person name="Labutti K."/>
            <person name="Lipzen A."/>
            <person name="Lail K."/>
            <person name="Bauer D."/>
            <person name="Ohm R.A."/>
            <person name="Barry K.W."/>
            <person name="Spatafora J."/>
            <person name="Grigoriev I.V."/>
            <person name="Martin F.M."/>
            <person name="Pujade-Renaud V."/>
        </authorList>
    </citation>
    <scope>NUCLEOTIDE SEQUENCE [LARGE SCALE GENOMIC DNA]</scope>
    <source>
        <strain evidence="6 7">Philippines</strain>
    </source>
</reference>
<evidence type="ECO:0000256" key="5">
    <source>
        <dbReference type="SAM" id="MobiDB-lite"/>
    </source>
</evidence>
<evidence type="ECO:0000256" key="4">
    <source>
        <dbReference type="RuleBase" id="RU004005"/>
    </source>
</evidence>
<gene>
    <name evidence="6" type="ORF">BS50DRAFT_572765</name>
</gene>
<dbReference type="InterPro" id="IPR001063">
    <property type="entry name" value="Ribosomal_uL22"/>
</dbReference>
<evidence type="ECO:0000313" key="7">
    <source>
        <dbReference type="Proteomes" id="UP000240883"/>
    </source>
</evidence>
<evidence type="ECO:0000256" key="2">
    <source>
        <dbReference type="ARBA" id="ARBA00022980"/>
    </source>
</evidence>
<keyword evidence="2 4" id="KW-0689">Ribosomal protein</keyword>
<dbReference type="InterPro" id="IPR047867">
    <property type="entry name" value="Ribosomal_uL22_bac/org-type"/>
</dbReference>
<dbReference type="Gene3D" id="3.90.470.10">
    <property type="entry name" value="Ribosomal protein L22/L17"/>
    <property type="match status" value="1"/>
</dbReference>
<organism evidence="6 7">
    <name type="scientific">Corynespora cassiicola Philippines</name>
    <dbReference type="NCBI Taxonomy" id="1448308"/>
    <lineage>
        <taxon>Eukaryota</taxon>
        <taxon>Fungi</taxon>
        <taxon>Dikarya</taxon>
        <taxon>Ascomycota</taxon>
        <taxon>Pezizomycotina</taxon>
        <taxon>Dothideomycetes</taxon>
        <taxon>Pleosporomycetidae</taxon>
        <taxon>Pleosporales</taxon>
        <taxon>Corynesporascaceae</taxon>
        <taxon>Corynespora</taxon>
    </lineage>
</organism>
<dbReference type="PANTHER" id="PTHR13501">
    <property type="entry name" value="CHLOROPLAST 50S RIBOSOMAL PROTEIN L22-RELATED"/>
    <property type="match status" value="1"/>
</dbReference>
<dbReference type="EMBL" id="KZ678134">
    <property type="protein sequence ID" value="PSN67749.1"/>
    <property type="molecule type" value="Genomic_DNA"/>
</dbReference>
<dbReference type="GO" id="GO:0003735">
    <property type="term" value="F:structural constituent of ribosome"/>
    <property type="evidence" value="ECO:0007669"/>
    <property type="project" value="InterPro"/>
</dbReference>
<comment type="similarity">
    <text evidence="1 4">Belongs to the universal ribosomal protein uL22 family.</text>
</comment>
<sequence length="372" mass="42370">MSARIPSRRLGQSALASFRPSTARLTPFTAARHLSNTASHCKESDYSNPLLQKYFEKKEAEGEPGAAKRPSLGGGKLLDEKKTIFDPIDEVPGAYKGMEEKDPAGYIELLKAETERGRLAAKEREKTHTYLKTDPDPRGRIEWERKKVLQGLKRKGRLTKEVALARTERESLYRSPFLSTSTKKLTRVMHQLAGKTVEEALIQLRFSKKKVALDVMKGLQVARDEAIVGRGMGLGQADAKEVWERARDEGKTVEEIETDPYLADGTRKRRAVQQPKLIELKDGRKKLVADPTEMYIAQAWVGPGEYGKSIECRAQGRMNLLRHRTASFSVLLKEEKTRMRISDEIKKKRDNRKLWQPLPDRPVTTQRQFCLW</sequence>